<evidence type="ECO:0000313" key="3">
    <source>
        <dbReference type="EMBL" id="TQN38044.1"/>
    </source>
</evidence>
<dbReference type="Gene3D" id="1.10.1530.10">
    <property type="match status" value="1"/>
</dbReference>
<sequence>MRFPAAALEEQARGVLAAWGLPPHAATTAAEVMVDADLAGIDSHGISMLPTYESLRGRGDLVLDVQPTTVRQNDVTAVVDAGGGLGHPVAVAAMGLACDKAAEHGVGTVAVRNSHHFGATGYYARLAAGRGLIGLVTSSARTVCVPPTRGAVARLATNPLAFAAPARRNAPFVLDMSTSTVAVNKVKVHGYADRPLPAGWVLDGAGVPVRDPHEAMDVLRNRDEGGLTPLGGTAEMSSHKGYGLAVMVQVLAATLSGASFGALRSPGDPEDIGHFFLALDPAAFRDAGAFLDDMDDLIDTLRATPPVDPELPVLVPGDPEAASRAERRRDGVPVPEVLHTQLRGVCERAGTPFLLTDPIG</sequence>
<protein>
    <submittedName>
        <fullName evidence="3">LDH2 family malate/lactate/ureidoglycolate dehydrogenase</fullName>
    </submittedName>
</protein>
<comment type="similarity">
    <text evidence="1">Belongs to the LDH2/MDH2 oxidoreductase family.</text>
</comment>
<evidence type="ECO:0000256" key="1">
    <source>
        <dbReference type="ARBA" id="ARBA00006056"/>
    </source>
</evidence>
<dbReference type="EMBL" id="VFQE01000002">
    <property type="protein sequence ID" value="TQN38044.1"/>
    <property type="molecule type" value="Genomic_DNA"/>
</dbReference>
<dbReference type="Pfam" id="PF02615">
    <property type="entry name" value="Ldh_2"/>
    <property type="match status" value="1"/>
</dbReference>
<gene>
    <name evidence="3" type="ORF">FHU33_4724</name>
</gene>
<reference evidence="3 4" key="1">
    <citation type="submission" date="2019-06" db="EMBL/GenBank/DDBJ databases">
        <title>Sequencing the genomes of 1000 actinobacteria strains.</title>
        <authorList>
            <person name="Klenk H.-P."/>
        </authorList>
    </citation>
    <scope>NUCLEOTIDE SEQUENCE [LARGE SCALE GENOMIC DNA]</scope>
    <source>
        <strain evidence="3 4">DSM 46837</strain>
    </source>
</reference>
<dbReference type="Proteomes" id="UP000319865">
    <property type="component" value="Unassembled WGS sequence"/>
</dbReference>
<dbReference type="InterPro" id="IPR036111">
    <property type="entry name" value="Mal/L-sulfo/L-lacto_DH-like_sf"/>
</dbReference>
<dbReference type="RefSeq" id="WP_142027931.1">
    <property type="nucleotide sequence ID" value="NZ_VFQE01000002.1"/>
</dbReference>
<dbReference type="InterPro" id="IPR043143">
    <property type="entry name" value="Mal/L-sulf/L-lact_DH-like_NADP"/>
</dbReference>
<evidence type="ECO:0000313" key="4">
    <source>
        <dbReference type="Proteomes" id="UP000319865"/>
    </source>
</evidence>
<accession>A0A543P1P5</accession>
<comment type="caution">
    <text evidence="3">The sequence shown here is derived from an EMBL/GenBank/DDBJ whole genome shotgun (WGS) entry which is preliminary data.</text>
</comment>
<proteinExistence type="inferred from homology"/>
<dbReference type="OrthoDB" id="924592at2"/>
<evidence type="ECO:0000256" key="2">
    <source>
        <dbReference type="ARBA" id="ARBA00023002"/>
    </source>
</evidence>
<organism evidence="3 4">
    <name type="scientific">Blastococcus colisei</name>
    <dbReference type="NCBI Taxonomy" id="1564162"/>
    <lineage>
        <taxon>Bacteria</taxon>
        <taxon>Bacillati</taxon>
        <taxon>Actinomycetota</taxon>
        <taxon>Actinomycetes</taxon>
        <taxon>Geodermatophilales</taxon>
        <taxon>Geodermatophilaceae</taxon>
        <taxon>Blastococcus</taxon>
    </lineage>
</organism>
<dbReference type="SUPFAM" id="SSF89733">
    <property type="entry name" value="L-sulfolactate dehydrogenase-like"/>
    <property type="match status" value="1"/>
</dbReference>
<dbReference type="InterPro" id="IPR043144">
    <property type="entry name" value="Mal/L-sulf/L-lact_DH-like_ah"/>
</dbReference>
<dbReference type="Gene3D" id="3.30.1370.60">
    <property type="entry name" value="Hypothetical oxidoreductase yiak, domain 2"/>
    <property type="match status" value="1"/>
</dbReference>
<keyword evidence="2" id="KW-0560">Oxidoreductase</keyword>
<dbReference type="InterPro" id="IPR003767">
    <property type="entry name" value="Malate/L-lactate_DH-like"/>
</dbReference>
<keyword evidence="4" id="KW-1185">Reference proteome</keyword>
<dbReference type="GO" id="GO:0016491">
    <property type="term" value="F:oxidoreductase activity"/>
    <property type="evidence" value="ECO:0007669"/>
    <property type="project" value="UniProtKB-KW"/>
</dbReference>
<name>A0A543P1P5_9ACTN</name>
<dbReference type="AlphaFoldDB" id="A0A543P1P5"/>
<dbReference type="PANTHER" id="PTHR11091:SF0">
    <property type="entry name" value="MALATE DEHYDROGENASE"/>
    <property type="match status" value="1"/>
</dbReference>
<dbReference type="PANTHER" id="PTHR11091">
    <property type="entry name" value="OXIDOREDUCTASE-RELATED"/>
    <property type="match status" value="1"/>
</dbReference>